<dbReference type="InterPro" id="IPR009569">
    <property type="entry name" value="AA_synth_put"/>
</dbReference>
<dbReference type="Pfam" id="PF06684">
    <property type="entry name" value="AA_synth"/>
    <property type="match status" value="1"/>
</dbReference>
<sequence>MFQLRKKVFIKEIITTDQLGQLCAPVCRVAALAVIQNPLAGEFSEDLSELFEIGGALGADLAAEAVSQLDGSPISYGKAAIVGANGDLEQGGALIHPKLGAPMRATAGGGEAVIPSNAKLGAPGCSIDLPLGHKDNPWSFDHFDTMTLNIPDAPKPDEIVMCLAYADGGRPIPRCGSGPVKN</sequence>
<keyword evidence="2" id="KW-1185">Reference proteome</keyword>
<dbReference type="Gene3D" id="3.30.1330.110">
    <property type="entry name" value="BB2672"/>
    <property type="match status" value="1"/>
</dbReference>
<accession>A0A0P1E4K6</accession>
<organism evidence="1 2">
    <name type="scientific">Ruegeria atlantica</name>
    <dbReference type="NCBI Taxonomy" id="81569"/>
    <lineage>
        <taxon>Bacteria</taxon>
        <taxon>Pseudomonadati</taxon>
        <taxon>Pseudomonadota</taxon>
        <taxon>Alphaproteobacteria</taxon>
        <taxon>Rhodobacterales</taxon>
        <taxon>Roseobacteraceae</taxon>
        <taxon>Ruegeria</taxon>
    </lineage>
</organism>
<dbReference type="Proteomes" id="UP000050786">
    <property type="component" value="Unassembled WGS sequence"/>
</dbReference>
<proteinExistence type="predicted"/>
<dbReference type="InterPro" id="IPR035936">
    <property type="entry name" value="BB2672"/>
</dbReference>
<evidence type="ECO:0000313" key="2">
    <source>
        <dbReference type="Proteomes" id="UP000050786"/>
    </source>
</evidence>
<evidence type="ECO:0008006" key="3">
    <source>
        <dbReference type="Google" id="ProtNLM"/>
    </source>
</evidence>
<dbReference type="EMBL" id="CYPS01000020">
    <property type="protein sequence ID" value="CUH42270.1"/>
    <property type="molecule type" value="Genomic_DNA"/>
</dbReference>
<protein>
    <recommendedName>
        <fullName evidence="3">Peptide synthetase</fullName>
    </recommendedName>
</protein>
<dbReference type="SUPFAM" id="SSF160519">
    <property type="entry name" value="BB2672-like"/>
    <property type="match status" value="1"/>
</dbReference>
<dbReference type="RefSeq" id="WP_058272369.1">
    <property type="nucleotide sequence ID" value="NZ_CANLZK010000016.1"/>
</dbReference>
<evidence type="ECO:0000313" key="1">
    <source>
        <dbReference type="EMBL" id="CUH42270.1"/>
    </source>
</evidence>
<gene>
    <name evidence="1" type="ORF">RUM4293_01158</name>
</gene>
<dbReference type="AlphaFoldDB" id="A0A0P1E4K6"/>
<reference evidence="2" key="1">
    <citation type="submission" date="2015-09" db="EMBL/GenBank/DDBJ databases">
        <authorList>
            <person name="Rodrigo-Torres L."/>
            <person name="Arahal D.R."/>
        </authorList>
    </citation>
    <scope>NUCLEOTIDE SEQUENCE [LARGE SCALE GENOMIC DNA]</scope>
    <source>
        <strain evidence="2">CECT 4293</strain>
    </source>
</reference>
<name>A0A0P1E4K6_9RHOB</name>